<accession>W2TXW9</accession>
<dbReference type="GO" id="GO:0008299">
    <property type="term" value="P:isoprenoid biosynthetic process"/>
    <property type="evidence" value="ECO:0007669"/>
    <property type="project" value="InterPro"/>
</dbReference>
<dbReference type="InterPro" id="IPR002202">
    <property type="entry name" value="HMG_CoA_Rdtase"/>
</dbReference>
<sequence>MSAMTNGEESELRIFLDSLDITTESWKDDVERFIAEKIRPQKPKKRVPRFSIGDLDFEPSDNESPLTCDATTQTLCEEDTQQDSEAATKSLDQISREWSEGKAVLPSDALRLVKRGIVKCRELESRLTAETAIFVRRSFVAPEVLKQLPFQNYDYKYVTNSCCENVIGYMPIPLGVAGPLRLNGKEFYIPMATTEGALVASTNRGCSAITRSGGVTANVFDEGMTRAPVVKFATAQEAVYVFFLVYESVQHKLKISVVDSPDSLELKRWFEVDENFALVKAEFESTSRFAQLRNVEVAVDGNLAFVRFVALTGDAMGMNMVSKGCSLSMHLLKQKFPGMQLVALSGNYCVDKKAAAINWIKGRGRSVVADCTLPANVVLSVFKTTPKQMAEAAQSKLQSGSDRAVCIGGNNAHAANVVAAIFLATGQDPAQVVSSSMCSTRMEETADGNLYVSCTMPCVEVGTVGGGTILRPQNECLQMLSCAGPSPSTPGAHARHLAEVICSTVLAGELSLMAALVTDQLVSSHMKLNRSRLQLYPSSPQISSSPQSRLAERPIPMVRKVLDKEPRVKRSSVKVECSNIL</sequence>
<evidence type="ECO:0000256" key="5">
    <source>
        <dbReference type="ARBA" id="ARBA00022857"/>
    </source>
</evidence>
<comment type="pathway">
    <text evidence="1">Metabolic intermediate biosynthesis; (R)-mevalonate biosynthesis; (R)-mevalonate from acetyl-CoA: step 3/3.</text>
</comment>
<dbReference type="InterPro" id="IPR023076">
    <property type="entry name" value="HMG_CoA_Rdtase_CS"/>
</dbReference>
<reference evidence="8" key="1">
    <citation type="journal article" date="2014" name="Nat. Genet.">
        <title>Genome of the human hookworm Necator americanus.</title>
        <authorList>
            <person name="Tang Y.T."/>
            <person name="Gao X."/>
            <person name="Rosa B.A."/>
            <person name="Abubucker S."/>
            <person name="Hallsworth-Pepin K."/>
            <person name="Martin J."/>
            <person name="Tyagi R."/>
            <person name="Heizer E."/>
            <person name="Zhang X."/>
            <person name="Bhonagiri-Palsikar V."/>
            <person name="Minx P."/>
            <person name="Warren W.C."/>
            <person name="Wang Q."/>
            <person name="Zhan B."/>
            <person name="Hotez P.J."/>
            <person name="Sternberg P.W."/>
            <person name="Dougall A."/>
            <person name="Gaze S.T."/>
            <person name="Mulvenna J."/>
            <person name="Sotillo J."/>
            <person name="Ranganathan S."/>
            <person name="Rabelo E.M."/>
            <person name="Wilson R.K."/>
            <person name="Felgner P.L."/>
            <person name="Bethony J."/>
            <person name="Hawdon J.M."/>
            <person name="Gasser R.B."/>
            <person name="Loukas A."/>
            <person name="Mitreva M."/>
        </authorList>
    </citation>
    <scope>NUCLEOTIDE SEQUENCE [LARGE SCALE GENOMIC DNA]</scope>
</reference>
<dbReference type="InterPro" id="IPR004554">
    <property type="entry name" value="HMG_CoA_Rdtase_eu_arc"/>
</dbReference>
<keyword evidence="6" id="KW-0560">Oxidoreductase</keyword>
<dbReference type="SUPFAM" id="SSF56542">
    <property type="entry name" value="Substrate-binding domain of HMG-CoA reductase"/>
    <property type="match status" value="1"/>
</dbReference>
<protein>
    <recommendedName>
        <fullName evidence="4">3-hydroxy-3-methylglutaryl-coenzyme A reductase</fullName>
        <ecNumber evidence="3">1.1.1.34</ecNumber>
    </recommendedName>
</protein>
<evidence type="ECO:0000256" key="1">
    <source>
        <dbReference type="ARBA" id="ARBA00005084"/>
    </source>
</evidence>
<dbReference type="OMA" id="VGRNIEN"/>
<dbReference type="OrthoDB" id="310654at2759"/>
<evidence type="ECO:0000256" key="4">
    <source>
        <dbReference type="ARBA" id="ARBA00016920"/>
    </source>
</evidence>
<dbReference type="PANTHER" id="PTHR10572:SF24">
    <property type="entry name" value="3-HYDROXY-3-METHYLGLUTARYL-COENZYME A REDUCTASE"/>
    <property type="match status" value="1"/>
</dbReference>
<dbReference type="GO" id="GO:0015936">
    <property type="term" value="P:coenzyme A metabolic process"/>
    <property type="evidence" value="ECO:0007669"/>
    <property type="project" value="InterPro"/>
</dbReference>
<dbReference type="Gene3D" id="3.30.70.420">
    <property type="entry name" value="Hydroxymethylglutaryl-CoA reductase, class I/II, NAD/NADP-binding domain"/>
    <property type="match status" value="1"/>
</dbReference>
<evidence type="ECO:0000256" key="6">
    <source>
        <dbReference type="ARBA" id="ARBA00023002"/>
    </source>
</evidence>
<dbReference type="GO" id="GO:0004420">
    <property type="term" value="F:hydroxymethylglutaryl-CoA reductase (NADPH) activity"/>
    <property type="evidence" value="ECO:0007669"/>
    <property type="project" value="UniProtKB-EC"/>
</dbReference>
<dbReference type="AlphaFoldDB" id="W2TXW9"/>
<name>W2TXW9_NECAM</name>
<dbReference type="Gene3D" id="3.90.770.10">
    <property type="entry name" value="3-hydroxy-3-methylglutaryl-coenzyme A Reductase, Chain A, domain 2"/>
    <property type="match status" value="1"/>
</dbReference>
<dbReference type="Gene3D" id="1.10.3270.10">
    <property type="entry name" value="HMGR, N-terminal domain"/>
    <property type="match status" value="1"/>
</dbReference>
<organism evidence="7 8">
    <name type="scientific">Necator americanus</name>
    <name type="common">Human hookworm</name>
    <dbReference type="NCBI Taxonomy" id="51031"/>
    <lineage>
        <taxon>Eukaryota</taxon>
        <taxon>Metazoa</taxon>
        <taxon>Ecdysozoa</taxon>
        <taxon>Nematoda</taxon>
        <taxon>Chromadorea</taxon>
        <taxon>Rhabditida</taxon>
        <taxon>Rhabditina</taxon>
        <taxon>Rhabditomorpha</taxon>
        <taxon>Strongyloidea</taxon>
        <taxon>Ancylostomatidae</taxon>
        <taxon>Bunostominae</taxon>
        <taxon>Necator</taxon>
    </lineage>
</organism>
<evidence type="ECO:0000256" key="3">
    <source>
        <dbReference type="ARBA" id="ARBA00012999"/>
    </source>
</evidence>
<dbReference type="EMBL" id="KI657655">
    <property type="protein sequence ID" value="ETN85862.1"/>
    <property type="molecule type" value="Genomic_DNA"/>
</dbReference>
<dbReference type="GO" id="GO:0005778">
    <property type="term" value="C:peroxisomal membrane"/>
    <property type="evidence" value="ECO:0007669"/>
    <property type="project" value="TreeGrafter"/>
</dbReference>
<dbReference type="PROSITE" id="PS00066">
    <property type="entry name" value="HMG_COA_REDUCTASE_1"/>
    <property type="match status" value="1"/>
</dbReference>
<evidence type="ECO:0000313" key="7">
    <source>
        <dbReference type="EMBL" id="ETN85862.1"/>
    </source>
</evidence>
<dbReference type="PRINTS" id="PR00071">
    <property type="entry name" value="HMGCOARDTASE"/>
</dbReference>
<dbReference type="InterPro" id="IPR023282">
    <property type="entry name" value="HMG_CoA_Rdtase_N"/>
</dbReference>
<keyword evidence="5" id="KW-0521">NADP</keyword>
<dbReference type="SUPFAM" id="SSF55035">
    <property type="entry name" value="NAD-binding domain of HMG-CoA reductase"/>
    <property type="match status" value="1"/>
</dbReference>
<proteinExistence type="inferred from homology"/>
<keyword evidence="8" id="KW-1185">Reference proteome</keyword>
<dbReference type="PROSITE" id="PS00318">
    <property type="entry name" value="HMG_COA_REDUCTASE_2"/>
    <property type="match status" value="1"/>
</dbReference>
<dbReference type="PROSITE" id="PS50065">
    <property type="entry name" value="HMG_COA_REDUCTASE_4"/>
    <property type="match status" value="1"/>
</dbReference>
<dbReference type="Proteomes" id="UP000053676">
    <property type="component" value="Unassembled WGS sequence"/>
</dbReference>
<evidence type="ECO:0000256" key="2">
    <source>
        <dbReference type="ARBA" id="ARBA00007661"/>
    </source>
</evidence>
<dbReference type="Pfam" id="PF00368">
    <property type="entry name" value="HMG-CoA_red"/>
    <property type="match status" value="2"/>
</dbReference>
<dbReference type="PANTHER" id="PTHR10572">
    <property type="entry name" value="3-HYDROXY-3-METHYLGLUTARYL-COENZYME A REDUCTASE"/>
    <property type="match status" value="1"/>
</dbReference>
<dbReference type="CDD" id="cd00643">
    <property type="entry name" value="HMG-CoA_reductase_classI"/>
    <property type="match status" value="1"/>
</dbReference>
<dbReference type="STRING" id="51031.W2TXW9"/>
<dbReference type="GO" id="GO:0005789">
    <property type="term" value="C:endoplasmic reticulum membrane"/>
    <property type="evidence" value="ECO:0007669"/>
    <property type="project" value="TreeGrafter"/>
</dbReference>
<dbReference type="InterPro" id="IPR009029">
    <property type="entry name" value="HMG_CoA_Rdtase_sub-bd_dom_sf"/>
</dbReference>
<comment type="similarity">
    <text evidence="2">Belongs to the HMG-CoA reductase family.</text>
</comment>
<dbReference type="EC" id="1.1.1.34" evidence="3"/>
<dbReference type="FunFam" id="3.30.70.420:FF:000001">
    <property type="entry name" value="3-hydroxy-3-methylglutaryl coenzyme A reductase"/>
    <property type="match status" value="1"/>
</dbReference>
<dbReference type="GO" id="GO:0016126">
    <property type="term" value="P:sterol biosynthetic process"/>
    <property type="evidence" value="ECO:0007669"/>
    <property type="project" value="TreeGrafter"/>
</dbReference>
<dbReference type="InterPro" id="IPR023074">
    <property type="entry name" value="HMG_CoA_Rdtase_cat_sf"/>
</dbReference>
<dbReference type="KEGG" id="nai:NECAME_06176"/>
<dbReference type="InterPro" id="IPR009023">
    <property type="entry name" value="HMG_CoA_Rdtase_NAD(P)-bd_sf"/>
</dbReference>
<evidence type="ECO:0000313" key="8">
    <source>
        <dbReference type="Proteomes" id="UP000053676"/>
    </source>
</evidence>
<gene>
    <name evidence="7" type="ORF">NECAME_06176</name>
</gene>